<keyword evidence="9" id="KW-0718">Serine biosynthesis</keyword>
<keyword evidence="6" id="KW-0479">Metal-binding</keyword>
<evidence type="ECO:0000313" key="13">
    <source>
        <dbReference type="Proteomes" id="UP000194837"/>
    </source>
</evidence>
<dbReference type="Gene3D" id="3.40.50.1000">
    <property type="entry name" value="HAD superfamily/HAD-like"/>
    <property type="match status" value="1"/>
</dbReference>
<dbReference type="RefSeq" id="WP_086521471.1">
    <property type="nucleotide sequence ID" value="NZ_MDJW01000008.1"/>
</dbReference>
<dbReference type="InterPro" id="IPR023214">
    <property type="entry name" value="HAD_sf"/>
</dbReference>
<evidence type="ECO:0000256" key="2">
    <source>
        <dbReference type="ARBA" id="ARBA00005135"/>
    </source>
</evidence>
<evidence type="ECO:0000256" key="6">
    <source>
        <dbReference type="ARBA" id="ARBA00022723"/>
    </source>
</evidence>
<comment type="cofactor">
    <cofactor evidence="1">
        <name>Mg(2+)</name>
        <dbReference type="ChEBI" id="CHEBI:18420"/>
    </cofactor>
</comment>
<keyword evidence="8" id="KW-0460">Magnesium</keyword>
<dbReference type="GO" id="GO:0000287">
    <property type="term" value="F:magnesium ion binding"/>
    <property type="evidence" value="ECO:0007669"/>
    <property type="project" value="TreeGrafter"/>
</dbReference>
<dbReference type="GO" id="GO:0006564">
    <property type="term" value="P:L-serine biosynthetic process"/>
    <property type="evidence" value="ECO:0007669"/>
    <property type="project" value="UniProtKB-KW"/>
</dbReference>
<dbReference type="InterPro" id="IPR050582">
    <property type="entry name" value="HAD-like_SerB"/>
</dbReference>
<dbReference type="GO" id="GO:0005737">
    <property type="term" value="C:cytoplasm"/>
    <property type="evidence" value="ECO:0007669"/>
    <property type="project" value="TreeGrafter"/>
</dbReference>
<evidence type="ECO:0000256" key="3">
    <source>
        <dbReference type="ARBA" id="ARBA00009184"/>
    </source>
</evidence>
<evidence type="ECO:0000256" key="11">
    <source>
        <dbReference type="ARBA" id="ARBA00048523"/>
    </source>
</evidence>
<comment type="catalytic activity">
    <reaction evidence="11">
        <text>O-phospho-D-serine + H2O = D-serine + phosphate</text>
        <dbReference type="Rhea" id="RHEA:24873"/>
        <dbReference type="ChEBI" id="CHEBI:15377"/>
        <dbReference type="ChEBI" id="CHEBI:35247"/>
        <dbReference type="ChEBI" id="CHEBI:43474"/>
        <dbReference type="ChEBI" id="CHEBI:58680"/>
        <dbReference type="EC" id="3.1.3.3"/>
    </reaction>
</comment>
<sequence>MTPTSGIVFFDIDGTLVPSGSSSSYLAGHLGHQQELDAAEDRYASGELTNQQVSEIDAAGWRGARVTDVDLLLEELPLIPGIDDVLAWCRAQNLEPVLASLAWQPVSAALARRHGFTASGSPRVGLVGDTYDGTVAEHFDEYDKRDRALDLARQRGVPTDRCVAVGDSRSDIPLFQAVPASLALNAGGTARAAATGAIDATDLREILPWLERWHGRRT</sequence>
<organism evidence="12 13">
    <name type="scientific">Clavibacter michiganensis</name>
    <dbReference type="NCBI Taxonomy" id="28447"/>
    <lineage>
        <taxon>Bacteria</taxon>
        <taxon>Bacillati</taxon>
        <taxon>Actinomycetota</taxon>
        <taxon>Actinomycetes</taxon>
        <taxon>Micrococcales</taxon>
        <taxon>Microbacteriaceae</taxon>
        <taxon>Clavibacter</taxon>
    </lineage>
</organism>
<dbReference type="GO" id="GO:0036424">
    <property type="term" value="F:L-phosphoserine phosphatase activity"/>
    <property type="evidence" value="ECO:0007669"/>
    <property type="project" value="TreeGrafter"/>
</dbReference>
<evidence type="ECO:0000313" key="12">
    <source>
        <dbReference type="EMBL" id="OUE20923.1"/>
    </source>
</evidence>
<gene>
    <name evidence="12" type="primary">serB_1</name>
    <name evidence="12" type="ORF">BFL34_01741</name>
</gene>
<reference evidence="12 13" key="1">
    <citation type="submission" date="2016-08" db="EMBL/GenBank/DDBJ databases">
        <title>Genome sequence of Clavibacter michiganensis spp strain CFBP7494.</title>
        <authorList>
            <person name="Thapa S.P."/>
            <person name="Coaker G."/>
            <person name="Jacques M.-A."/>
        </authorList>
    </citation>
    <scope>NUCLEOTIDE SEQUENCE [LARGE SCALE GENOMIC DNA]</scope>
    <source>
        <strain evidence="12">CFBP7494</strain>
    </source>
</reference>
<keyword evidence="5" id="KW-0028">Amino-acid biosynthesis</keyword>
<dbReference type="Pfam" id="PF12710">
    <property type="entry name" value="HAD"/>
    <property type="match status" value="1"/>
</dbReference>
<dbReference type="PANTHER" id="PTHR43344:SF2">
    <property type="entry name" value="PHOSPHOSERINE PHOSPHATASE"/>
    <property type="match status" value="1"/>
</dbReference>
<keyword evidence="7" id="KW-0378">Hydrolase</keyword>
<comment type="similarity">
    <text evidence="3">Belongs to the HAD-like hydrolase superfamily. SerB family.</text>
</comment>
<comment type="caution">
    <text evidence="12">The sequence shown here is derived from an EMBL/GenBank/DDBJ whole genome shotgun (WGS) entry which is preliminary data.</text>
</comment>
<evidence type="ECO:0000256" key="7">
    <source>
        <dbReference type="ARBA" id="ARBA00022801"/>
    </source>
</evidence>
<evidence type="ECO:0000256" key="10">
    <source>
        <dbReference type="ARBA" id="ARBA00048138"/>
    </source>
</evidence>
<dbReference type="AlphaFoldDB" id="A0A251Y9W7"/>
<name>A0A251Y9W7_9MICO</name>
<protein>
    <recommendedName>
        <fullName evidence="4">phosphoserine phosphatase</fullName>
        <ecNumber evidence="4">3.1.3.3</ecNumber>
    </recommendedName>
</protein>
<evidence type="ECO:0000256" key="9">
    <source>
        <dbReference type="ARBA" id="ARBA00023299"/>
    </source>
</evidence>
<dbReference type="Proteomes" id="UP000194837">
    <property type="component" value="Unassembled WGS sequence"/>
</dbReference>
<dbReference type="EMBL" id="MDJW01000008">
    <property type="protein sequence ID" value="OUE20923.1"/>
    <property type="molecule type" value="Genomic_DNA"/>
</dbReference>
<dbReference type="NCBIfam" id="TIGR01488">
    <property type="entry name" value="HAD-SF-IB"/>
    <property type="match status" value="1"/>
</dbReference>
<evidence type="ECO:0000256" key="5">
    <source>
        <dbReference type="ARBA" id="ARBA00022605"/>
    </source>
</evidence>
<evidence type="ECO:0000256" key="8">
    <source>
        <dbReference type="ARBA" id="ARBA00022842"/>
    </source>
</evidence>
<dbReference type="EC" id="3.1.3.3" evidence="4"/>
<dbReference type="PANTHER" id="PTHR43344">
    <property type="entry name" value="PHOSPHOSERINE PHOSPHATASE"/>
    <property type="match status" value="1"/>
</dbReference>
<accession>A0A251Y9W7</accession>
<comment type="pathway">
    <text evidence="2">Amino-acid biosynthesis; L-serine biosynthesis; L-serine from 3-phospho-D-glycerate: step 3/3.</text>
</comment>
<dbReference type="SUPFAM" id="SSF56784">
    <property type="entry name" value="HAD-like"/>
    <property type="match status" value="1"/>
</dbReference>
<comment type="catalytic activity">
    <reaction evidence="10">
        <text>O-phospho-L-serine + H2O = L-serine + phosphate</text>
        <dbReference type="Rhea" id="RHEA:21208"/>
        <dbReference type="ChEBI" id="CHEBI:15377"/>
        <dbReference type="ChEBI" id="CHEBI:33384"/>
        <dbReference type="ChEBI" id="CHEBI:43474"/>
        <dbReference type="ChEBI" id="CHEBI:57524"/>
        <dbReference type="EC" id="3.1.3.3"/>
    </reaction>
</comment>
<evidence type="ECO:0000256" key="1">
    <source>
        <dbReference type="ARBA" id="ARBA00001946"/>
    </source>
</evidence>
<proteinExistence type="inferred from homology"/>
<dbReference type="InterPro" id="IPR036412">
    <property type="entry name" value="HAD-like_sf"/>
</dbReference>
<evidence type="ECO:0000256" key="4">
    <source>
        <dbReference type="ARBA" id="ARBA00012640"/>
    </source>
</evidence>